<feature type="signal peptide" evidence="15">
    <location>
        <begin position="1"/>
        <end position="21"/>
    </location>
</feature>
<comment type="caution">
    <text evidence="17">The sequence shown here is derived from an EMBL/GenBank/DDBJ whole genome shotgun (WGS) entry which is preliminary data.</text>
</comment>
<evidence type="ECO:0000256" key="6">
    <source>
        <dbReference type="ARBA" id="ARBA00022692"/>
    </source>
</evidence>
<comment type="similarity">
    <text evidence="14">Belongs to the RING-type zinc finger family. ATL subfamily.</text>
</comment>
<comment type="subcellular location">
    <subcellularLocation>
        <location evidence="2">Membrane</location>
        <topology evidence="2">Single-pass membrane protein</topology>
    </subcellularLocation>
</comment>
<evidence type="ECO:0000259" key="16">
    <source>
        <dbReference type="Pfam" id="PF13947"/>
    </source>
</evidence>
<keyword evidence="5" id="KW-0808">Transferase</keyword>
<keyword evidence="8 15" id="KW-0732">Signal</keyword>
<keyword evidence="18" id="KW-1185">Reference proteome</keyword>
<dbReference type="GO" id="GO:0061630">
    <property type="term" value="F:ubiquitin protein ligase activity"/>
    <property type="evidence" value="ECO:0007669"/>
    <property type="project" value="UniProtKB-EC"/>
</dbReference>
<dbReference type="GO" id="GO:0008270">
    <property type="term" value="F:zinc ion binding"/>
    <property type="evidence" value="ECO:0007669"/>
    <property type="project" value="UniProtKB-KW"/>
</dbReference>
<sequence length="158" mass="18327">MASVSFFLILFCLSLFTAVLGLETDDCKPTSCKKHGPKIRFPFRIKKRSPEYCGYRGFEVFCNEKNETMLLLPSSVQVAVKHIDYVTQQIHLYDPENCLPRKLPQLNLSSSNSPFRFSYDNYNYTMFNCSAPFENRCGVPIPCLDDSRLKRIERSRVF</sequence>
<keyword evidence="10" id="KW-0833">Ubl conjugation pathway</keyword>
<evidence type="ECO:0000313" key="17">
    <source>
        <dbReference type="EMBL" id="GER46401.1"/>
    </source>
</evidence>
<keyword evidence="7" id="KW-0479">Metal-binding</keyword>
<dbReference type="Pfam" id="PF13947">
    <property type="entry name" value="GUB_WAK_bind"/>
    <property type="match status" value="1"/>
</dbReference>
<comment type="pathway">
    <text evidence="3">Protein modification; protein ubiquitination.</text>
</comment>
<dbReference type="Proteomes" id="UP000325081">
    <property type="component" value="Unassembled WGS sequence"/>
</dbReference>
<keyword evidence="11" id="KW-0862">Zinc</keyword>
<dbReference type="EC" id="2.3.2.27" evidence="4"/>
<evidence type="ECO:0000256" key="4">
    <source>
        <dbReference type="ARBA" id="ARBA00012483"/>
    </source>
</evidence>
<keyword evidence="6" id="KW-0812">Transmembrane</keyword>
<organism evidence="17 18">
    <name type="scientific">Striga asiatica</name>
    <name type="common">Asiatic witchweed</name>
    <name type="synonym">Buchnera asiatica</name>
    <dbReference type="NCBI Taxonomy" id="4170"/>
    <lineage>
        <taxon>Eukaryota</taxon>
        <taxon>Viridiplantae</taxon>
        <taxon>Streptophyta</taxon>
        <taxon>Embryophyta</taxon>
        <taxon>Tracheophyta</taxon>
        <taxon>Spermatophyta</taxon>
        <taxon>Magnoliopsida</taxon>
        <taxon>eudicotyledons</taxon>
        <taxon>Gunneridae</taxon>
        <taxon>Pentapetalae</taxon>
        <taxon>asterids</taxon>
        <taxon>lamiids</taxon>
        <taxon>Lamiales</taxon>
        <taxon>Orobanchaceae</taxon>
        <taxon>Buchnereae</taxon>
        <taxon>Striga</taxon>
    </lineage>
</organism>
<evidence type="ECO:0000256" key="15">
    <source>
        <dbReference type="SAM" id="SignalP"/>
    </source>
</evidence>
<evidence type="ECO:0000256" key="9">
    <source>
        <dbReference type="ARBA" id="ARBA00022771"/>
    </source>
</evidence>
<dbReference type="AlphaFoldDB" id="A0A5A7QR58"/>
<gene>
    <name evidence="17" type="ORF">STAS_23436</name>
</gene>
<protein>
    <recommendedName>
        <fullName evidence="4">RING-type E3 ubiquitin transferase</fullName>
        <ecNumber evidence="4">2.3.2.27</ecNumber>
    </recommendedName>
</protein>
<evidence type="ECO:0000256" key="2">
    <source>
        <dbReference type="ARBA" id="ARBA00004167"/>
    </source>
</evidence>
<name>A0A5A7QR58_STRAF</name>
<evidence type="ECO:0000256" key="7">
    <source>
        <dbReference type="ARBA" id="ARBA00022723"/>
    </source>
</evidence>
<proteinExistence type="inferred from homology"/>
<accession>A0A5A7QR58</accession>
<dbReference type="EMBL" id="BKCP01007515">
    <property type="protein sequence ID" value="GER46401.1"/>
    <property type="molecule type" value="Genomic_DNA"/>
</dbReference>
<evidence type="ECO:0000313" key="18">
    <source>
        <dbReference type="Proteomes" id="UP000325081"/>
    </source>
</evidence>
<dbReference type="GO" id="GO:0016020">
    <property type="term" value="C:membrane"/>
    <property type="evidence" value="ECO:0007669"/>
    <property type="project" value="UniProtKB-SubCell"/>
</dbReference>
<dbReference type="InterPro" id="IPR046948">
    <property type="entry name" value="ATL20-22-like"/>
</dbReference>
<evidence type="ECO:0000256" key="10">
    <source>
        <dbReference type="ARBA" id="ARBA00022786"/>
    </source>
</evidence>
<evidence type="ECO:0000256" key="5">
    <source>
        <dbReference type="ARBA" id="ARBA00022679"/>
    </source>
</evidence>
<evidence type="ECO:0000256" key="11">
    <source>
        <dbReference type="ARBA" id="ARBA00022833"/>
    </source>
</evidence>
<evidence type="ECO:0000256" key="14">
    <source>
        <dbReference type="ARBA" id="ARBA00024209"/>
    </source>
</evidence>
<evidence type="ECO:0000256" key="12">
    <source>
        <dbReference type="ARBA" id="ARBA00022989"/>
    </source>
</evidence>
<evidence type="ECO:0000256" key="13">
    <source>
        <dbReference type="ARBA" id="ARBA00023136"/>
    </source>
</evidence>
<keyword evidence="12" id="KW-1133">Transmembrane helix</keyword>
<evidence type="ECO:0000256" key="1">
    <source>
        <dbReference type="ARBA" id="ARBA00000900"/>
    </source>
</evidence>
<evidence type="ECO:0000256" key="8">
    <source>
        <dbReference type="ARBA" id="ARBA00022729"/>
    </source>
</evidence>
<reference evidence="18" key="1">
    <citation type="journal article" date="2019" name="Curr. Biol.">
        <title>Genome Sequence of Striga asiatica Provides Insight into the Evolution of Plant Parasitism.</title>
        <authorList>
            <person name="Yoshida S."/>
            <person name="Kim S."/>
            <person name="Wafula E.K."/>
            <person name="Tanskanen J."/>
            <person name="Kim Y.M."/>
            <person name="Honaas L."/>
            <person name="Yang Z."/>
            <person name="Spallek T."/>
            <person name="Conn C.E."/>
            <person name="Ichihashi Y."/>
            <person name="Cheong K."/>
            <person name="Cui S."/>
            <person name="Der J.P."/>
            <person name="Gundlach H."/>
            <person name="Jiao Y."/>
            <person name="Hori C."/>
            <person name="Ishida J.K."/>
            <person name="Kasahara H."/>
            <person name="Kiba T."/>
            <person name="Kim M.S."/>
            <person name="Koo N."/>
            <person name="Laohavisit A."/>
            <person name="Lee Y.H."/>
            <person name="Lumba S."/>
            <person name="McCourt P."/>
            <person name="Mortimer J.C."/>
            <person name="Mutuku J.M."/>
            <person name="Nomura T."/>
            <person name="Sasaki-Sekimoto Y."/>
            <person name="Seto Y."/>
            <person name="Wang Y."/>
            <person name="Wakatake T."/>
            <person name="Sakakibara H."/>
            <person name="Demura T."/>
            <person name="Yamaguchi S."/>
            <person name="Yoneyama K."/>
            <person name="Manabe R.I."/>
            <person name="Nelson D.C."/>
            <person name="Schulman A.H."/>
            <person name="Timko M.P."/>
            <person name="dePamphilis C.W."/>
            <person name="Choi D."/>
            <person name="Shirasu K."/>
        </authorList>
    </citation>
    <scope>NUCLEOTIDE SEQUENCE [LARGE SCALE GENOMIC DNA]</scope>
    <source>
        <strain evidence="18">cv. UVA1</strain>
    </source>
</reference>
<evidence type="ECO:0000256" key="3">
    <source>
        <dbReference type="ARBA" id="ARBA00004906"/>
    </source>
</evidence>
<dbReference type="GO" id="GO:0030247">
    <property type="term" value="F:polysaccharide binding"/>
    <property type="evidence" value="ECO:0007669"/>
    <property type="project" value="InterPro"/>
</dbReference>
<keyword evidence="13" id="KW-0472">Membrane</keyword>
<keyword evidence="9" id="KW-0863">Zinc-finger</keyword>
<comment type="catalytic activity">
    <reaction evidence="1">
        <text>S-ubiquitinyl-[E2 ubiquitin-conjugating enzyme]-L-cysteine + [acceptor protein]-L-lysine = [E2 ubiquitin-conjugating enzyme]-L-cysteine + N(6)-ubiquitinyl-[acceptor protein]-L-lysine.</text>
        <dbReference type="EC" id="2.3.2.27"/>
    </reaction>
</comment>
<dbReference type="PANTHER" id="PTHR46279">
    <property type="entry name" value="RING/U-BOX SUPERFAMILY PROTEIN"/>
    <property type="match status" value="1"/>
</dbReference>
<dbReference type="OrthoDB" id="547665at2759"/>
<feature type="domain" description="Wall-associated receptor kinase galacturonan-binding" evidence="16">
    <location>
        <begin position="27"/>
        <end position="94"/>
    </location>
</feature>
<dbReference type="InterPro" id="IPR025287">
    <property type="entry name" value="WAK_GUB"/>
</dbReference>
<dbReference type="PANTHER" id="PTHR46279:SF9">
    <property type="entry name" value="OS01G0116300 PROTEIN"/>
    <property type="match status" value="1"/>
</dbReference>
<feature type="chain" id="PRO_5022960061" description="RING-type E3 ubiquitin transferase" evidence="15">
    <location>
        <begin position="22"/>
        <end position="158"/>
    </location>
</feature>